<dbReference type="EMBL" id="AMZH03004562">
    <property type="protein sequence ID" value="RRT68840.1"/>
    <property type="molecule type" value="Genomic_DNA"/>
</dbReference>
<proteinExistence type="predicted"/>
<dbReference type="AlphaFoldDB" id="A0A426ZY13"/>
<gene>
    <name evidence="1" type="ORF">B296_00023428</name>
</gene>
<accession>A0A426ZY13</accession>
<comment type="caution">
    <text evidence="1">The sequence shown here is derived from an EMBL/GenBank/DDBJ whole genome shotgun (WGS) entry which is preliminary data.</text>
</comment>
<evidence type="ECO:0000313" key="2">
    <source>
        <dbReference type="Proteomes" id="UP000287651"/>
    </source>
</evidence>
<dbReference type="Proteomes" id="UP000287651">
    <property type="component" value="Unassembled WGS sequence"/>
</dbReference>
<dbReference type="InterPro" id="IPR036691">
    <property type="entry name" value="Endo/exonu/phosph_ase_sf"/>
</dbReference>
<dbReference type="SUPFAM" id="SSF56219">
    <property type="entry name" value="DNase I-like"/>
    <property type="match status" value="1"/>
</dbReference>
<evidence type="ECO:0000313" key="1">
    <source>
        <dbReference type="EMBL" id="RRT68840.1"/>
    </source>
</evidence>
<protein>
    <recommendedName>
        <fullName evidence="3">Endonuclease/exonuclease/phosphatase domain-containing protein</fullName>
    </recommendedName>
</protein>
<name>A0A426ZY13_ENSVE</name>
<dbReference type="Gene3D" id="3.60.10.10">
    <property type="entry name" value="Endonuclease/exonuclease/phosphatase"/>
    <property type="match status" value="1"/>
</dbReference>
<organism evidence="1 2">
    <name type="scientific">Ensete ventricosum</name>
    <name type="common">Abyssinian banana</name>
    <name type="synonym">Musa ensete</name>
    <dbReference type="NCBI Taxonomy" id="4639"/>
    <lineage>
        <taxon>Eukaryota</taxon>
        <taxon>Viridiplantae</taxon>
        <taxon>Streptophyta</taxon>
        <taxon>Embryophyta</taxon>
        <taxon>Tracheophyta</taxon>
        <taxon>Spermatophyta</taxon>
        <taxon>Magnoliopsida</taxon>
        <taxon>Liliopsida</taxon>
        <taxon>Zingiberales</taxon>
        <taxon>Musaceae</taxon>
        <taxon>Ensete</taxon>
    </lineage>
</organism>
<sequence>MRPVSLILIKRKRGVRETAAIAAVSRVHRRAALTRYLLFHSWNWGRAKSKRSPPMKIVTYNVNGLRQRVSQHGSLLRLLTSLDADIICFQALILPDALLAFSLLISSFCITIL</sequence>
<reference evidence="1 2" key="1">
    <citation type="journal article" date="2014" name="Agronomy (Basel)">
        <title>A Draft Genome Sequence for Ensete ventricosum, the Drought-Tolerant Tree Against Hunger.</title>
        <authorList>
            <person name="Harrison J."/>
            <person name="Moore K.A."/>
            <person name="Paszkiewicz K."/>
            <person name="Jones T."/>
            <person name="Grant M."/>
            <person name="Ambacheew D."/>
            <person name="Muzemil S."/>
            <person name="Studholme D.J."/>
        </authorList>
    </citation>
    <scope>NUCLEOTIDE SEQUENCE [LARGE SCALE GENOMIC DNA]</scope>
</reference>
<evidence type="ECO:0008006" key="3">
    <source>
        <dbReference type="Google" id="ProtNLM"/>
    </source>
</evidence>